<evidence type="ECO:0000256" key="8">
    <source>
        <dbReference type="ARBA" id="ARBA00048968"/>
    </source>
</evidence>
<dbReference type="SUPFAM" id="SSF64438">
    <property type="entry name" value="CNF1/YfiH-like putative cysteine hydrolases"/>
    <property type="match status" value="1"/>
</dbReference>
<dbReference type="EMBL" id="EAAA01001386">
    <property type="status" value="NOT_ANNOTATED_CDS"/>
    <property type="molecule type" value="Genomic_DNA"/>
</dbReference>
<evidence type="ECO:0000313" key="11">
    <source>
        <dbReference type="Proteomes" id="UP000008144"/>
    </source>
</evidence>
<keyword evidence="6" id="KW-0862">Zinc</keyword>
<reference evidence="10" key="4">
    <citation type="submission" date="2025-09" db="UniProtKB">
        <authorList>
            <consortium name="Ensembl"/>
        </authorList>
    </citation>
    <scope>IDENTIFICATION</scope>
</reference>
<proteinExistence type="inferred from homology"/>
<keyword evidence="3" id="KW-0808">Transferase</keyword>
<name>H2XKW0_CIOIN</name>
<dbReference type="PANTHER" id="PTHR30616">
    <property type="entry name" value="UNCHARACTERIZED PROTEIN YFIH"/>
    <property type="match status" value="1"/>
</dbReference>
<keyword evidence="4" id="KW-0479">Metal-binding</keyword>
<evidence type="ECO:0000256" key="3">
    <source>
        <dbReference type="ARBA" id="ARBA00022679"/>
    </source>
</evidence>
<reference evidence="10" key="3">
    <citation type="submission" date="2025-08" db="UniProtKB">
        <authorList>
            <consortium name="Ensembl"/>
        </authorList>
    </citation>
    <scope>IDENTIFICATION</scope>
</reference>
<keyword evidence="11" id="KW-1185">Reference proteome</keyword>
<keyword evidence="5" id="KW-0378">Hydrolase</keyword>
<dbReference type="InParanoid" id="H2XKW0"/>
<comment type="catalytic activity">
    <reaction evidence="1">
        <text>inosine + phosphate = alpha-D-ribose 1-phosphate + hypoxanthine</text>
        <dbReference type="Rhea" id="RHEA:27646"/>
        <dbReference type="ChEBI" id="CHEBI:17368"/>
        <dbReference type="ChEBI" id="CHEBI:17596"/>
        <dbReference type="ChEBI" id="CHEBI:43474"/>
        <dbReference type="ChEBI" id="CHEBI:57720"/>
        <dbReference type="EC" id="2.4.2.1"/>
    </reaction>
    <physiologicalReaction direction="left-to-right" evidence="1">
        <dbReference type="Rhea" id="RHEA:27647"/>
    </physiologicalReaction>
</comment>
<evidence type="ECO:0000313" key="10">
    <source>
        <dbReference type="Ensembl" id="ENSCINP00000030292.1"/>
    </source>
</evidence>
<dbReference type="Proteomes" id="UP000008144">
    <property type="component" value="Chromosome 2"/>
</dbReference>
<comment type="catalytic activity">
    <reaction evidence="9">
        <text>S-methyl-5'-thioadenosine + phosphate = 5-(methylsulfanyl)-alpha-D-ribose 1-phosphate + adenine</text>
        <dbReference type="Rhea" id="RHEA:11852"/>
        <dbReference type="ChEBI" id="CHEBI:16708"/>
        <dbReference type="ChEBI" id="CHEBI:17509"/>
        <dbReference type="ChEBI" id="CHEBI:43474"/>
        <dbReference type="ChEBI" id="CHEBI:58533"/>
        <dbReference type="EC" id="2.4.2.28"/>
    </reaction>
    <physiologicalReaction direction="left-to-right" evidence="9">
        <dbReference type="Rhea" id="RHEA:11853"/>
    </physiologicalReaction>
</comment>
<evidence type="ECO:0000256" key="4">
    <source>
        <dbReference type="ARBA" id="ARBA00022723"/>
    </source>
</evidence>
<dbReference type="InterPro" id="IPR003730">
    <property type="entry name" value="Cu_polyphenol_OxRdtase"/>
</dbReference>
<evidence type="ECO:0000256" key="9">
    <source>
        <dbReference type="ARBA" id="ARBA00049893"/>
    </source>
</evidence>
<dbReference type="InterPro" id="IPR011324">
    <property type="entry name" value="Cytotoxic_necrot_fac-like_cat"/>
</dbReference>
<evidence type="ECO:0000256" key="5">
    <source>
        <dbReference type="ARBA" id="ARBA00022801"/>
    </source>
</evidence>
<dbReference type="GO" id="GO:0017061">
    <property type="term" value="F:S-methyl-5-thioadenosine phosphorylase activity"/>
    <property type="evidence" value="ECO:0007669"/>
    <property type="project" value="UniProtKB-EC"/>
</dbReference>
<dbReference type="InterPro" id="IPR038371">
    <property type="entry name" value="Cu_polyphenol_OxRdtase_sf"/>
</dbReference>
<accession>H2XKW0</accession>
<comment type="catalytic activity">
    <reaction evidence="7">
        <text>adenosine + H2O + H(+) = inosine + NH4(+)</text>
        <dbReference type="Rhea" id="RHEA:24408"/>
        <dbReference type="ChEBI" id="CHEBI:15377"/>
        <dbReference type="ChEBI" id="CHEBI:15378"/>
        <dbReference type="ChEBI" id="CHEBI:16335"/>
        <dbReference type="ChEBI" id="CHEBI:17596"/>
        <dbReference type="ChEBI" id="CHEBI:28938"/>
        <dbReference type="EC" id="3.5.4.4"/>
    </reaction>
    <physiologicalReaction direction="left-to-right" evidence="7">
        <dbReference type="Rhea" id="RHEA:24409"/>
    </physiologicalReaction>
</comment>
<sequence length="118" mass="12729">KKKKKAGGTKPKDLLVTVGPSLGVCCCEFGIEGSNQFLSIDKACVVWKENHPKPFLNLRLAASILLVKEGIPKSNIDDGTSDGSALATCTKCDPDRKLFSFRRDGPQFGNQVGFIGMK</sequence>
<dbReference type="OMA" id="CCEFGIE"/>
<comment type="catalytic activity">
    <reaction evidence="8">
        <text>adenosine + phosphate = alpha-D-ribose 1-phosphate + adenine</text>
        <dbReference type="Rhea" id="RHEA:27642"/>
        <dbReference type="ChEBI" id="CHEBI:16335"/>
        <dbReference type="ChEBI" id="CHEBI:16708"/>
        <dbReference type="ChEBI" id="CHEBI:43474"/>
        <dbReference type="ChEBI" id="CHEBI:57720"/>
        <dbReference type="EC" id="2.4.2.1"/>
    </reaction>
    <physiologicalReaction direction="left-to-right" evidence="8">
        <dbReference type="Rhea" id="RHEA:27643"/>
    </physiologicalReaction>
</comment>
<dbReference type="PANTHER" id="PTHR30616:SF2">
    <property type="entry name" value="PURINE NUCLEOSIDE PHOSPHORYLASE LACC1"/>
    <property type="match status" value="1"/>
</dbReference>
<dbReference type="Ensembl" id="ENSCINT00000035565.1">
    <property type="protein sequence ID" value="ENSCINP00000030292.1"/>
    <property type="gene ID" value="ENSCING00000018258.1"/>
</dbReference>
<dbReference type="FunFam" id="3.60.140.10:FF:000018">
    <property type="entry name" value="laccase domain-containing protein 1-like"/>
    <property type="match status" value="1"/>
</dbReference>
<reference evidence="10" key="2">
    <citation type="journal article" date="2008" name="Genome Biol.">
        <title>Improved genome assembly and evidence-based global gene model set for the chordate Ciona intestinalis: new insight into intron and operon populations.</title>
        <authorList>
            <person name="Satou Y."/>
            <person name="Mineta K."/>
            <person name="Ogasawara M."/>
            <person name="Sasakura Y."/>
            <person name="Shoguchi E."/>
            <person name="Ueno K."/>
            <person name="Yamada L."/>
            <person name="Matsumoto J."/>
            <person name="Wasserscheid J."/>
            <person name="Dewar K."/>
            <person name="Wiley G.B."/>
            <person name="Macmil S.L."/>
            <person name="Roe B.A."/>
            <person name="Zeller R.W."/>
            <person name="Hastings K.E."/>
            <person name="Lemaire P."/>
            <person name="Lindquist E."/>
            <person name="Endo T."/>
            <person name="Hotta K."/>
            <person name="Inaba K."/>
        </authorList>
    </citation>
    <scope>NUCLEOTIDE SEQUENCE [LARGE SCALE GENOMIC DNA]</scope>
    <source>
        <strain evidence="10">wild type</strain>
    </source>
</reference>
<evidence type="ECO:0000256" key="1">
    <source>
        <dbReference type="ARBA" id="ARBA00000553"/>
    </source>
</evidence>
<reference evidence="11" key="1">
    <citation type="journal article" date="2002" name="Science">
        <title>The draft genome of Ciona intestinalis: insights into chordate and vertebrate origins.</title>
        <authorList>
            <person name="Dehal P."/>
            <person name="Satou Y."/>
            <person name="Campbell R.K."/>
            <person name="Chapman J."/>
            <person name="Degnan B."/>
            <person name="De Tomaso A."/>
            <person name="Davidson B."/>
            <person name="Di Gregorio A."/>
            <person name="Gelpke M."/>
            <person name="Goodstein D.M."/>
            <person name="Harafuji N."/>
            <person name="Hastings K.E."/>
            <person name="Ho I."/>
            <person name="Hotta K."/>
            <person name="Huang W."/>
            <person name="Kawashima T."/>
            <person name="Lemaire P."/>
            <person name="Martinez D."/>
            <person name="Meinertzhagen I.A."/>
            <person name="Necula S."/>
            <person name="Nonaka M."/>
            <person name="Putnam N."/>
            <person name="Rash S."/>
            <person name="Saiga H."/>
            <person name="Satake M."/>
            <person name="Terry A."/>
            <person name="Yamada L."/>
            <person name="Wang H.G."/>
            <person name="Awazu S."/>
            <person name="Azumi K."/>
            <person name="Boore J."/>
            <person name="Branno M."/>
            <person name="Chin-Bow S."/>
            <person name="DeSantis R."/>
            <person name="Doyle S."/>
            <person name="Francino P."/>
            <person name="Keys D.N."/>
            <person name="Haga S."/>
            <person name="Hayashi H."/>
            <person name="Hino K."/>
            <person name="Imai K.S."/>
            <person name="Inaba K."/>
            <person name="Kano S."/>
            <person name="Kobayashi K."/>
            <person name="Kobayashi M."/>
            <person name="Lee B.I."/>
            <person name="Makabe K.W."/>
            <person name="Manohar C."/>
            <person name="Matassi G."/>
            <person name="Medina M."/>
            <person name="Mochizuki Y."/>
            <person name="Mount S."/>
            <person name="Morishita T."/>
            <person name="Miura S."/>
            <person name="Nakayama A."/>
            <person name="Nishizaka S."/>
            <person name="Nomoto H."/>
            <person name="Ohta F."/>
            <person name="Oishi K."/>
            <person name="Rigoutsos I."/>
            <person name="Sano M."/>
            <person name="Sasaki A."/>
            <person name="Sasakura Y."/>
            <person name="Shoguchi E."/>
            <person name="Shin-i T."/>
            <person name="Spagnuolo A."/>
            <person name="Stainier D."/>
            <person name="Suzuki M.M."/>
            <person name="Tassy O."/>
            <person name="Takatori N."/>
            <person name="Tokuoka M."/>
            <person name="Yagi K."/>
            <person name="Yoshizaki F."/>
            <person name="Wada S."/>
            <person name="Zhang C."/>
            <person name="Hyatt P.D."/>
            <person name="Larimer F."/>
            <person name="Detter C."/>
            <person name="Doggett N."/>
            <person name="Glavina T."/>
            <person name="Hawkins T."/>
            <person name="Richardson P."/>
            <person name="Lucas S."/>
            <person name="Kohara Y."/>
            <person name="Levine M."/>
            <person name="Satoh N."/>
            <person name="Rokhsar D.S."/>
        </authorList>
    </citation>
    <scope>NUCLEOTIDE SEQUENCE [LARGE SCALE GENOMIC DNA]</scope>
</reference>
<dbReference type="Gene3D" id="3.60.140.10">
    <property type="entry name" value="CNF1/YfiH-like putative cysteine hydrolases"/>
    <property type="match status" value="1"/>
</dbReference>
<organism evidence="10 11">
    <name type="scientific">Ciona intestinalis</name>
    <name type="common">Transparent sea squirt</name>
    <name type="synonym">Ascidia intestinalis</name>
    <dbReference type="NCBI Taxonomy" id="7719"/>
    <lineage>
        <taxon>Eukaryota</taxon>
        <taxon>Metazoa</taxon>
        <taxon>Chordata</taxon>
        <taxon>Tunicata</taxon>
        <taxon>Ascidiacea</taxon>
        <taxon>Phlebobranchia</taxon>
        <taxon>Cionidae</taxon>
        <taxon>Ciona</taxon>
    </lineage>
</organism>
<dbReference type="STRING" id="7719.ENSCINP00000030292"/>
<dbReference type="HOGENOM" id="CLU_2078249_0_0_1"/>
<dbReference type="GO" id="GO:0016787">
    <property type="term" value="F:hydrolase activity"/>
    <property type="evidence" value="ECO:0007669"/>
    <property type="project" value="UniProtKB-KW"/>
</dbReference>
<dbReference type="GO" id="GO:0046872">
    <property type="term" value="F:metal ion binding"/>
    <property type="evidence" value="ECO:0007669"/>
    <property type="project" value="UniProtKB-KW"/>
</dbReference>
<dbReference type="Pfam" id="PF02578">
    <property type="entry name" value="Cu-oxidase_4"/>
    <property type="match status" value="1"/>
</dbReference>
<dbReference type="AlphaFoldDB" id="H2XKW0"/>
<evidence type="ECO:0000256" key="7">
    <source>
        <dbReference type="ARBA" id="ARBA00047989"/>
    </source>
</evidence>
<comment type="similarity">
    <text evidence="2">Belongs to the purine nucleoside phosphorylase YfiH/LACC1 family.</text>
</comment>
<protein>
    <submittedName>
        <fullName evidence="10">Uncharacterized protein</fullName>
    </submittedName>
</protein>
<evidence type="ECO:0000256" key="2">
    <source>
        <dbReference type="ARBA" id="ARBA00007353"/>
    </source>
</evidence>
<evidence type="ECO:0000256" key="6">
    <source>
        <dbReference type="ARBA" id="ARBA00022833"/>
    </source>
</evidence>
<dbReference type="GeneTree" id="ENSGT00390000000693"/>